<protein>
    <submittedName>
        <fullName evidence="1">Uncharacterized protein</fullName>
    </submittedName>
</protein>
<evidence type="ECO:0000313" key="2">
    <source>
        <dbReference type="Proteomes" id="UP000824998"/>
    </source>
</evidence>
<dbReference type="Proteomes" id="UP000824998">
    <property type="component" value="Unassembled WGS sequence"/>
</dbReference>
<comment type="caution">
    <text evidence="1">The sequence shown here is derived from an EMBL/GenBank/DDBJ whole genome shotgun (WGS) entry which is preliminary data.</text>
</comment>
<proteinExistence type="predicted"/>
<keyword evidence="2" id="KW-1185">Reference proteome</keyword>
<dbReference type="EMBL" id="MU251951">
    <property type="protein sequence ID" value="KAG9228395.1"/>
    <property type="molecule type" value="Genomic_DNA"/>
</dbReference>
<evidence type="ECO:0000313" key="1">
    <source>
        <dbReference type="EMBL" id="KAG9228395.1"/>
    </source>
</evidence>
<gene>
    <name evidence="1" type="ORF">BJ875DRAFT_547773</name>
</gene>
<dbReference type="AlphaFoldDB" id="A0A9P7Y8H1"/>
<accession>A0A9P7Y8H1</accession>
<name>A0A9P7Y8H1_9HELO</name>
<organism evidence="1 2">
    <name type="scientific">Amylocarpus encephaloides</name>
    <dbReference type="NCBI Taxonomy" id="45428"/>
    <lineage>
        <taxon>Eukaryota</taxon>
        <taxon>Fungi</taxon>
        <taxon>Dikarya</taxon>
        <taxon>Ascomycota</taxon>
        <taxon>Pezizomycotina</taxon>
        <taxon>Leotiomycetes</taxon>
        <taxon>Helotiales</taxon>
        <taxon>Helotiales incertae sedis</taxon>
        <taxon>Amylocarpus</taxon>
    </lineage>
</organism>
<sequence>MASASTPEAGQLVRSYSLELENSVPNNAHVNDLQHALIDNGRKLIGAEDKVKEWRQYYEPWEPDDRNTDPTTRILKEKGVLLSHAWKVFRTTIPKDEQETLEGKIPSVSGLVDMVSSVAKEWQTTRETNKSGRFMKHFTRFCQTLDSHSYMLEVLPIRNEYVSLFTGVLKTVINTSPMLEKIPTLYAHIFLYPEDTMEWYRKRSRSRFRDAFRQDFFDKFEATILNTQNLSLDVLREASVSSMAEIRQIRITSDILLDELRHGNVDERLSADKLTRQREAVGRRRLETYEAQRREEFQTNLFSQIGKGMRQGLMEAAQEMLNDGYLKVIEQTQRPRGFIGASEMEVNPVSYYDRDQMILNSNPLLDMFPQRSFEIPYKPPFEALYLNTIAAYRLNEWITEHRVQLLNISGRKPKGLEAPPMKVLASMCVDFATRAELPVIMYFCTLPAKEELRPGNTPEVQALLSMTYALIRQIIEQLPIRFSANFDFSRERLTLLEGIQASWPAAIALLRDLVCTVPRPLFCIIDGFQIADDWSTKDFLGDFVGALMLPGPKRERTDRLDVLLTTAGFSPGIHSCLNSEEIVTAERDGTMGSPAH</sequence>
<dbReference type="OrthoDB" id="4840035at2759"/>
<reference evidence="1" key="1">
    <citation type="journal article" date="2021" name="IMA Fungus">
        <title>Genomic characterization of three marine fungi, including Emericellopsis atlantica sp. nov. with signatures of a generalist lifestyle and marine biomass degradation.</title>
        <authorList>
            <person name="Hagestad O.C."/>
            <person name="Hou L."/>
            <person name="Andersen J.H."/>
            <person name="Hansen E.H."/>
            <person name="Altermark B."/>
            <person name="Li C."/>
            <person name="Kuhnert E."/>
            <person name="Cox R.J."/>
            <person name="Crous P.W."/>
            <person name="Spatafora J.W."/>
            <person name="Lail K."/>
            <person name="Amirebrahimi M."/>
            <person name="Lipzen A."/>
            <person name="Pangilinan J."/>
            <person name="Andreopoulos W."/>
            <person name="Hayes R.D."/>
            <person name="Ng V."/>
            <person name="Grigoriev I.V."/>
            <person name="Jackson S.A."/>
            <person name="Sutton T.D.S."/>
            <person name="Dobson A.D.W."/>
            <person name="Rama T."/>
        </authorList>
    </citation>
    <scope>NUCLEOTIDE SEQUENCE</scope>
    <source>
        <strain evidence="1">TRa018bII</strain>
    </source>
</reference>